<keyword evidence="6" id="KW-1185">Reference proteome</keyword>
<keyword evidence="2" id="KW-0597">Phosphoprotein</keyword>
<evidence type="ECO:0000313" key="5">
    <source>
        <dbReference type="EMBL" id="GEB32239.1"/>
    </source>
</evidence>
<dbReference type="Gene3D" id="2.120.10.30">
    <property type="entry name" value="TolB, C-terminal domain"/>
    <property type="match status" value="1"/>
</dbReference>
<evidence type="ECO:0000256" key="1">
    <source>
        <dbReference type="ARBA" id="ARBA00009191"/>
    </source>
</evidence>
<dbReference type="PANTHER" id="PTHR10426">
    <property type="entry name" value="STRICTOSIDINE SYNTHASE-RELATED"/>
    <property type="match status" value="1"/>
</dbReference>
<dbReference type="AlphaFoldDB" id="A0A4Y3PM97"/>
<proteinExistence type="inferred from homology"/>
<dbReference type="InterPro" id="IPR018119">
    <property type="entry name" value="Strictosidine_synth_cons-reg"/>
</dbReference>
<protein>
    <recommendedName>
        <fullName evidence="4">Strictosidine synthase conserved region domain-containing protein</fullName>
    </recommendedName>
</protein>
<name>A0A4Y3PM97_BREPA</name>
<dbReference type="GeneID" id="87613464"/>
<dbReference type="RefSeq" id="WP_063227063.1">
    <property type="nucleotide sequence ID" value="NZ_BJMH01000007.1"/>
</dbReference>
<organism evidence="5 6">
    <name type="scientific">Brevibacillus parabrevis</name>
    <dbReference type="NCBI Taxonomy" id="54914"/>
    <lineage>
        <taxon>Bacteria</taxon>
        <taxon>Bacillati</taxon>
        <taxon>Bacillota</taxon>
        <taxon>Bacilli</taxon>
        <taxon>Bacillales</taxon>
        <taxon>Paenibacillaceae</taxon>
        <taxon>Brevibacillus</taxon>
    </lineage>
</organism>
<evidence type="ECO:0000259" key="4">
    <source>
        <dbReference type="Pfam" id="PF03088"/>
    </source>
</evidence>
<comment type="similarity">
    <text evidence="1">Belongs to the strictosidine synthase family.</text>
</comment>
<evidence type="ECO:0000313" key="6">
    <source>
        <dbReference type="Proteomes" id="UP000316882"/>
    </source>
</evidence>
<dbReference type="EMBL" id="BJMH01000007">
    <property type="protein sequence ID" value="GEB32239.1"/>
    <property type="molecule type" value="Genomic_DNA"/>
</dbReference>
<dbReference type="PANTHER" id="PTHR10426:SF88">
    <property type="entry name" value="ADIPOCYTE PLASMA MEMBRANE-ASSOCIATED PROTEIN HEMOMUCIN-RELATED"/>
    <property type="match status" value="1"/>
</dbReference>
<evidence type="ECO:0000256" key="2">
    <source>
        <dbReference type="ARBA" id="ARBA00022553"/>
    </source>
</evidence>
<feature type="domain" description="Strictosidine synthase conserved region" evidence="4">
    <location>
        <begin position="179"/>
        <end position="264"/>
    </location>
</feature>
<sequence>MPNTQVRSVTSAGEVNRPKRSRLRARIYRWGLSLLAVLVLGILVFLLVPSPIQPAKWLAPTAPSFEETGPWKQNRKLSSAQLVTDAPQFPEFITFDKAGQLYTGDSDGKIYKVPFDAEGNPQKAQLFADTKGTPNGLIFDAKGDLIVTDIKRGLLSINPSGNIEVLADQVDGKPIYLANELDIAKDGSIYFSDTSNYGSVTFKEIAENKPHGRLLKYDPKTKQTTVLLENLYFANGVALSADEDFVLVAESYRYQLTRYWIKGPKKGTSDIFADNLAGFPDNITRDDQGHFWVGIYTTRISFVDQMHSNPWLASTMAKLPESLLSGASAPAKHGLAVELSPQGELIGSWHDPEGKLYGVTTAVSHNGYLYIGTAPGGSKGVHRVLLTK</sequence>
<reference evidence="5 6" key="1">
    <citation type="submission" date="2019-06" db="EMBL/GenBank/DDBJ databases">
        <title>Whole genome shotgun sequence of Brevibacillus parabrevis NBRC 12334.</title>
        <authorList>
            <person name="Hosoyama A."/>
            <person name="Uohara A."/>
            <person name="Ohji S."/>
            <person name="Ichikawa N."/>
        </authorList>
    </citation>
    <scope>NUCLEOTIDE SEQUENCE [LARGE SCALE GENOMIC DNA]</scope>
    <source>
        <strain evidence="5 6">NBRC 12334</strain>
    </source>
</reference>
<dbReference type="SUPFAM" id="SSF63829">
    <property type="entry name" value="Calcium-dependent phosphotriesterase"/>
    <property type="match status" value="1"/>
</dbReference>
<dbReference type="Proteomes" id="UP000316882">
    <property type="component" value="Unassembled WGS sequence"/>
</dbReference>
<dbReference type="OrthoDB" id="241638at2"/>
<dbReference type="InterPro" id="IPR011042">
    <property type="entry name" value="6-blade_b-propeller_TolB-like"/>
</dbReference>
<dbReference type="Pfam" id="PF20067">
    <property type="entry name" value="SSL_N"/>
    <property type="match status" value="1"/>
</dbReference>
<dbReference type="GO" id="GO:0016787">
    <property type="term" value="F:hydrolase activity"/>
    <property type="evidence" value="ECO:0007669"/>
    <property type="project" value="TreeGrafter"/>
</dbReference>
<accession>A0A4Y3PM97</accession>
<keyword evidence="3" id="KW-0325">Glycoprotein</keyword>
<evidence type="ECO:0000256" key="3">
    <source>
        <dbReference type="ARBA" id="ARBA00023180"/>
    </source>
</evidence>
<dbReference type="STRING" id="54914.AV540_05895"/>
<dbReference type="Pfam" id="PF03088">
    <property type="entry name" value="Str_synth"/>
    <property type="match status" value="1"/>
</dbReference>
<gene>
    <name evidence="5" type="ORF">BPA01_18190</name>
</gene>
<comment type="caution">
    <text evidence="5">The sequence shown here is derived from an EMBL/GenBank/DDBJ whole genome shotgun (WGS) entry which is preliminary data.</text>
</comment>